<evidence type="ECO:0000256" key="4">
    <source>
        <dbReference type="ARBA" id="ARBA00022989"/>
    </source>
</evidence>
<feature type="transmembrane region" description="Helical" evidence="7">
    <location>
        <begin position="230"/>
        <end position="249"/>
    </location>
</feature>
<evidence type="ECO:0000256" key="2">
    <source>
        <dbReference type="ARBA" id="ARBA00022692"/>
    </source>
</evidence>
<dbReference type="Pfam" id="PF06814">
    <property type="entry name" value="GOST_TM"/>
    <property type="match status" value="1"/>
</dbReference>
<proteinExistence type="predicted"/>
<feature type="domain" description="GOST seven transmembrane" evidence="8">
    <location>
        <begin position="226"/>
        <end position="470"/>
    </location>
</feature>
<feature type="compositionally biased region" description="Polar residues" evidence="6">
    <location>
        <begin position="125"/>
        <end position="149"/>
    </location>
</feature>
<feature type="transmembrane region" description="Helical" evidence="7">
    <location>
        <begin position="296"/>
        <end position="322"/>
    </location>
</feature>
<protein>
    <submittedName>
        <fullName evidence="9">GP107 protein</fullName>
    </submittedName>
</protein>
<feature type="non-terminal residue" evidence="9">
    <location>
        <position position="518"/>
    </location>
</feature>
<evidence type="ECO:0000256" key="7">
    <source>
        <dbReference type="SAM" id="Phobius"/>
    </source>
</evidence>
<accession>A0A7K9E8E6</accession>
<dbReference type="GO" id="GO:0030136">
    <property type="term" value="C:clathrin-coated vesicle"/>
    <property type="evidence" value="ECO:0007669"/>
    <property type="project" value="TreeGrafter"/>
</dbReference>
<evidence type="ECO:0000259" key="8">
    <source>
        <dbReference type="Pfam" id="PF06814"/>
    </source>
</evidence>
<feature type="transmembrane region" description="Helical" evidence="7">
    <location>
        <begin position="442"/>
        <end position="461"/>
    </location>
</feature>
<sequence length="518" mass="58873">FYFPFLQDDVRQKVHLNSFGFFKNGFMQVNVSSLSLKPPVDSNDKSNLLVGFSLDRTRNDGFSTYLDEEVDYCVLKKKPEQDVSVVILLLNFEAKVVTVRFAAEAAALLPKISFLSEENVTALSTKPLKTSEQSSASDKNPAKTNPNTDSKGKPALLDREKNADFPVSYFQFFFNISSDNQEGLYSLYFHKCVVMDGTSHDQQLFSLDVKITEKNPESYLSAGEIPLPKLYVSMAMFFFLSGTVWVHILRKRRNDVFKIHWLMAALPFTKSLSLVFHAIDYHYISSQGFPIEGWAVVYYITHLLKGALLFITIALIGTGWAFIKHILSDKDKKIFMIVIPLQVLANVAYIIIESTEEGTTEYGLWKEILFLVELLCCGAILFPVVWSIRHLQEASATDGKGAINLAKLKLFRHYYVMIVCYIYFTWIIAILIKIAVPFQWKWLYQLLDEMATLVFFVLTGYKFRPASDNPYLQLSQDDEDDLEMEAVVTTSGVMEGMKKVKKVVNGSAEPQGEWESTA</sequence>
<evidence type="ECO:0000256" key="3">
    <source>
        <dbReference type="ARBA" id="ARBA00022729"/>
    </source>
</evidence>
<feature type="region of interest" description="Disordered" evidence="6">
    <location>
        <begin position="125"/>
        <end position="155"/>
    </location>
</feature>
<keyword evidence="10" id="KW-1185">Reference proteome</keyword>
<dbReference type="GO" id="GO:0072583">
    <property type="term" value="P:clathrin-dependent endocytosis"/>
    <property type="evidence" value="ECO:0007669"/>
    <property type="project" value="TreeGrafter"/>
</dbReference>
<dbReference type="AlphaFoldDB" id="A0A7K9E8E6"/>
<feature type="transmembrane region" description="Helical" evidence="7">
    <location>
        <begin position="364"/>
        <end position="386"/>
    </location>
</feature>
<dbReference type="InterPro" id="IPR053937">
    <property type="entry name" value="GOST_TM"/>
</dbReference>
<comment type="caution">
    <text evidence="9">The sequence shown here is derived from an EMBL/GenBank/DDBJ whole genome shotgun (WGS) entry which is preliminary data.</text>
</comment>
<feature type="transmembrane region" description="Helical" evidence="7">
    <location>
        <begin position="334"/>
        <end position="352"/>
    </location>
</feature>
<feature type="transmembrane region" description="Helical" evidence="7">
    <location>
        <begin position="261"/>
        <end position="284"/>
    </location>
</feature>
<keyword evidence="2 7" id="KW-0812">Transmembrane</keyword>
<evidence type="ECO:0000256" key="1">
    <source>
        <dbReference type="ARBA" id="ARBA00004141"/>
    </source>
</evidence>
<evidence type="ECO:0000313" key="10">
    <source>
        <dbReference type="Proteomes" id="UP000578343"/>
    </source>
</evidence>
<dbReference type="GO" id="GO:0016020">
    <property type="term" value="C:membrane"/>
    <property type="evidence" value="ECO:0007669"/>
    <property type="project" value="UniProtKB-SubCell"/>
</dbReference>
<dbReference type="InterPro" id="IPR009637">
    <property type="entry name" value="GPR107/GPR108-like"/>
</dbReference>
<feature type="transmembrane region" description="Helical" evidence="7">
    <location>
        <begin position="414"/>
        <end position="436"/>
    </location>
</feature>
<gene>
    <name evidence="9" type="primary">Gpr107</name>
    <name evidence="9" type="ORF">BARMAR_R12895</name>
</gene>
<dbReference type="GO" id="GO:0005794">
    <property type="term" value="C:Golgi apparatus"/>
    <property type="evidence" value="ECO:0007669"/>
    <property type="project" value="TreeGrafter"/>
</dbReference>
<dbReference type="PANTHER" id="PTHR21229:SF12">
    <property type="entry name" value="PROTEIN GPR107"/>
    <property type="match status" value="1"/>
</dbReference>
<keyword evidence="5 7" id="KW-0472">Membrane</keyword>
<evidence type="ECO:0000256" key="5">
    <source>
        <dbReference type="ARBA" id="ARBA00023136"/>
    </source>
</evidence>
<name>A0A7K9E8E6_BARMA</name>
<feature type="non-terminal residue" evidence="9">
    <location>
        <position position="1"/>
    </location>
</feature>
<dbReference type="GO" id="GO:0032050">
    <property type="term" value="F:clathrin heavy chain binding"/>
    <property type="evidence" value="ECO:0007669"/>
    <property type="project" value="TreeGrafter"/>
</dbReference>
<dbReference type="Proteomes" id="UP000578343">
    <property type="component" value="Unassembled WGS sequence"/>
</dbReference>
<dbReference type="OrthoDB" id="29657at2759"/>
<keyword evidence="3" id="KW-0732">Signal</keyword>
<comment type="subcellular location">
    <subcellularLocation>
        <location evidence="1">Membrane</location>
        <topology evidence="1">Multi-pass membrane protein</topology>
    </subcellularLocation>
</comment>
<evidence type="ECO:0000256" key="6">
    <source>
        <dbReference type="SAM" id="MobiDB-lite"/>
    </source>
</evidence>
<dbReference type="PANTHER" id="PTHR21229">
    <property type="entry name" value="LUNG SEVEN TRANSMEMBRANE RECEPTOR"/>
    <property type="match status" value="1"/>
</dbReference>
<organism evidence="9 10">
    <name type="scientific">Baryphthengus martii</name>
    <name type="common">Rufous motmot</name>
    <dbReference type="NCBI Taxonomy" id="176943"/>
    <lineage>
        <taxon>Eukaryota</taxon>
        <taxon>Metazoa</taxon>
        <taxon>Chordata</taxon>
        <taxon>Craniata</taxon>
        <taxon>Vertebrata</taxon>
        <taxon>Euteleostomi</taxon>
        <taxon>Archelosauria</taxon>
        <taxon>Archosauria</taxon>
        <taxon>Dinosauria</taxon>
        <taxon>Saurischia</taxon>
        <taxon>Theropoda</taxon>
        <taxon>Coelurosauria</taxon>
        <taxon>Aves</taxon>
        <taxon>Neognathae</taxon>
        <taxon>Neoaves</taxon>
        <taxon>Telluraves</taxon>
        <taxon>Coraciimorphae</taxon>
        <taxon>Coraciiformes</taxon>
        <taxon>Momotidae</taxon>
        <taxon>Baryphthengus</taxon>
    </lineage>
</organism>
<reference evidence="9 10" key="1">
    <citation type="submission" date="2019-09" db="EMBL/GenBank/DDBJ databases">
        <title>Bird 10,000 Genomes (B10K) Project - Family phase.</title>
        <authorList>
            <person name="Zhang G."/>
        </authorList>
    </citation>
    <scope>NUCLEOTIDE SEQUENCE [LARGE SCALE GENOMIC DNA]</scope>
    <source>
        <strain evidence="9">B10K-DU-001-21</strain>
        <tissue evidence="9">Muscle</tissue>
    </source>
</reference>
<keyword evidence="4 7" id="KW-1133">Transmembrane helix</keyword>
<dbReference type="EMBL" id="VWZK01009001">
    <property type="protein sequence ID" value="NXG72973.1"/>
    <property type="molecule type" value="Genomic_DNA"/>
</dbReference>
<evidence type="ECO:0000313" key="9">
    <source>
        <dbReference type="EMBL" id="NXG72973.1"/>
    </source>
</evidence>